<dbReference type="PANTHER" id="PTHR10224:SF17">
    <property type="entry name" value="DJ-1_PFPI DOMAIN-CONTAINING PROTEIN"/>
    <property type="match status" value="1"/>
</dbReference>
<accession>A0A1B6E1T8</accession>
<dbReference type="Gene3D" id="3.40.50.880">
    <property type="match status" value="1"/>
</dbReference>
<dbReference type="InterPro" id="IPR029062">
    <property type="entry name" value="Class_I_gatase-like"/>
</dbReference>
<organism evidence="1">
    <name type="scientific">Clastoptera arizonana</name>
    <name type="common">Arizona spittle bug</name>
    <dbReference type="NCBI Taxonomy" id="38151"/>
    <lineage>
        <taxon>Eukaryota</taxon>
        <taxon>Metazoa</taxon>
        <taxon>Ecdysozoa</taxon>
        <taxon>Arthropoda</taxon>
        <taxon>Hexapoda</taxon>
        <taxon>Insecta</taxon>
        <taxon>Pterygota</taxon>
        <taxon>Neoptera</taxon>
        <taxon>Paraneoptera</taxon>
        <taxon>Hemiptera</taxon>
        <taxon>Auchenorrhyncha</taxon>
        <taxon>Cercopoidea</taxon>
        <taxon>Clastopteridae</taxon>
        <taxon>Clastoptera</taxon>
    </lineage>
</organism>
<dbReference type="EMBL" id="GEDC01005402">
    <property type="protein sequence ID" value="JAS31896.1"/>
    <property type="molecule type" value="Transcribed_RNA"/>
</dbReference>
<dbReference type="PANTHER" id="PTHR10224">
    <property type="entry name" value="ES1 PROTEIN HOMOLOG, MITOCHONDRIAL"/>
    <property type="match status" value="1"/>
</dbReference>
<proteinExistence type="predicted"/>
<gene>
    <name evidence="1" type="ORF">g.18948</name>
</gene>
<evidence type="ECO:0000313" key="1">
    <source>
        <dbReference type="EMBL" id="JAS31896.1"/>
    </source>
</evidence>
<dbReference type="SUPFAM" id="SSF52317">
    <property type="entry name" value="Class I glutamine amidotransferase-like"/>
    <property type="match status" value="1"/>
</dbReference>
<sequence>MVLNVMRRVSKFQLKSLLFSNVCRKYSSRSSPSVAVILSGSGVNDGSEIHEVASVLSHITRNNATPHCFAPNVNQMDVINHLECVPDTTHCRNVLIESARLARGQLLCLSKLVTMTSLYDAVVFPGGFGVAKNLSNFATRGTECTVLPDVVTIIQEFHKAKKPIGLCCIAPILAARVLPGVTITLGTDSCEEDKWPYRDAIKAAVEMGAIVENREVNETSFDRENMVFSTPAYMYAAGKYHEIDDGIGIMIKYILEIIKHSDKKS</sequence>
<dbReference type="AlphaFoldDB" id="A0A1B6E1T8"/>
<name>A0A1B6E1T8_9HEMI</name>
<reference evidence="1" key="1">
    <citation type="submission" date="2015-12" db="EMBL/GenBank/DDBJ databases">
        <title>De novo transcriptome assembly of four potential Pierce s Disease insect vectors from Arizona vineyards.</title>
        <authorList>
            <person name="Tassone E.E."/>
        </authorList>
    </citation>
    <scope>NUCLEOTIDE SEQUENCE</scope>
</reference>
<dbReference type="NCBIfam" id="NF008747">
    <property type="entry name" value="PRK11780.1"/>
    <property type="match status" value="1"/>
</dbReference>
<dbReference type="GO" id="GO:0005739">
    <property type="term" value="C:mitochondrion"/>
    <property type="evidence" value="ECO:0007669"/>
    <property type="project" value="TreeGrafter"/>
</dbReference>
<evidence type="ECO:0008006" key="2">
    <source>
        <dbReference type="Google" id="ProtNLM"/>
    </source>
</evidence>
<protein>
    <recommendedName>
        <fullName evidence="2">DJ-1/PfpI domain-containing protein</fullName>
    </recommendedName>
</protein>